<reference evidence="2 3" key="1">
    <citation type="journal article" date="2023" name="Plants (Basel)">
        <title>Bridging the Gap: Combining Genomics and Transcriptomics Approaches to Understand Stylosanthes scabra, an Orphan Legume from the Brazilian Caatinga.</title>
        <authorList>
            <person name="Ferreira-Neto J.R.C."/>
            <person name="da Silva M.D."/>
            <person name="Binneck E."/>
            <person name="de Melo N.F."/>
            <person name="da Silva R.H."/>
            <person name="de Melo A.L.T.M."/>
            <person name="Pandolfi V."/>
            <person name="Bustamante F.O."/>
            <person name="Brasileiro-Vidal A.C."/>
            <person name="Benko-Iseppon A.M."/>
        </authorList>
    </citation>
    <scope>NUCLEOTIDE SEQUENCE [LARGE SCALE GENOMIC DNA]</scope>
    <source>
        <tissue evidence="2">Leaves</tissue>
    </source>
</reference>
<keyword evidence="3" id="KW-1185">Reference proteome</keyword>
<evidence type="ECO:0000313" key="2">
    <source>
        <dbReference type="EMBL" id="MED6208970.1"/>
    </source>
</evidence>
<name>A0ABU6YI08_9FABA</name>
<dbReference type="EMBL" id="JASCZI010241997">
    <property type="protein sequence ID" value="MED6208970.1"/>
    <property type="molecule type" value="Genomic_DNA"/>
</dbReference>
<comment type="caution">
    <text evidence="2">The sequence shown here is derived from an EMBL/GenBank/DDBJ whole genome shotgun (WGS) entry which is preliminary data.</text>
</comment>
<evidence type="ECO:0000313" key="3">
    <source>
        <dbReference type="Proteomes" id="UP001341840"/>
    </source>
</evidence>
<accession>A0ABU6YI08</accession>
<gene>
    <name evidence="2" type="ORF">PIB30_050094</name>
</gene>
<proteinExistence type="predicted"/>
<dbReference type="Proteomes" id="UP001341840">
    <property type="component" value="Unassembled WGS sequence"/>
</dbReference>
<evidence type="ECO:0000256" key="1">
    <source>
        <dbReference type="SAM" id="MobiDB-lite"/>
    </source>
</evidence>
<feature type="region of interest" description="Disordered" evidence="1">
    <location>
        <begin position="1"/>
        <end position="56"/>
    </location>
</feature>
<organism evidence="2 3">
    <name type="scientific">Stylosanthes scabra</name>
    <dbReference type="NCBI Taxonomy" id="79078"/>
    <lineage>
        <taxon>Eukaryota</taxon>
        <taxon>Viridiplantae</taxon>
        <taxon>Streptophyta</taxon>
        <taxon>Embryophyta</taxon>
        <taxon>Tracheophyta</taxon>
        <taxon>Spermatophyta</taxon>
        <taxon>Magnoliopsida</taxon>
        <taxon>eudicotyledons</taxon>
        <taxon>Gunneridae</taxon>
        <taxon>Pentapetalae</taxon>
        <taxon>rosids</taxon>
        <taxon>fabids</taxon>
        <taxon>Fabales</taxon>
        <taxon>Fabaceae</taxon>
        <taxon>Papilionoideae</taxon>
        <taxon>50 kb inversion clade</taxon>
        <taxon>dalbergioids sensu lato</taxon>
        <taxon>Dalbergieae</taxon>
        <taxon>Pterocarpus clade</taxon>
        <taxon>Stylosanthes</taxon>
    </lineage>
</organism>
<sequence length="103" mass="10734">MASGDAELQADNGDAAGRDGRRRRTGRCEGAPGGDAEPDEREAAPGNDAEPAAMEVPRLQDGVAWNVAAVEAGAGAQDGVDACARYLIMLSQMTQLQISHKRI</sequence>
<protein>
    <submittedName>
        <fullName evidence="2">Uncharacterized protein</fullName>
    </submittedName>
</protein>